<proteinExistence type="predicted"/>
<organism evidence="1 2">
    <name type="scientific">Portunus trituberculatus</name>
    <name type="common">Swimming crab</name>
    <name type="synonym">Neptunus trituberculatus</name>
    <dbReference type="NCBI Taxonomy" id="210409"/>
    <lineage>
        <taxon>Eukaryota</taxon>
        <taxon>Metazoa</taxon>
        <taxon>Ecdysozoa</taxon>
        <taxon>Arthropoda</taxon>
        <taxon>Crustacea</taxon>
        <taxon>Multicrustacea</taxon>
        <taxon>Malacostraca</taxon>
        <taxon>Eumalacostraca</taxon>
        <taxon>Eucarida</taxon>
        <taxon>Decapoda</taxon>
        <taxon>Pleocyemata</taxon>
        <taxon>Brachyura</taxon>
        <taxon>Eubrachyura</taxon>
        <taxon>Portunoidea</taxon>
        <taxon>Portunidae</taxon>
        <taxon>Portuninae</taxon>
        <taxon>Portunus</taxon>
    </lineage>
</organism>
<sequence>MVQIYKIFHPRIHGHVSVTHVGPRSTWPSLPEEANAKIRLNVQFRFHHSILPLCIIQLLID</sequence>
<dbReference type="AlphaFoldDB" id="A0A5B7GNA7"/>
<evidence type="ECO:0000313" key="1">
    <source>
        <dbReference type="EMBL" id="MPC58965.1"/>
    </source>
</evidence>
<accession>A0A5B7GNA7</accession>
<comment type="caution">
    <text evidence="1">The sequence shown here is derived from an EMBL/GenBank/DDBJ whole genome shotgun (WGS) entry which is preliminary data.</text>
</comment>
<keyword evidence="2" id="KW-1185">Reference proteome</keyword>
<evidence type="ECO:0000313" key="2">
    <source>
        <dbReference type="Proteomes" id="UP000324222"/>
    </source>
</evidence>
<protein>
    <submittedName>
        <fullName evidence="1">Uncharacterized protein</fullName>
    </submittedName>
</protein>
<dbReference type="EMBL" id="VSRR010016136">
    <property type="protein sequence ID" value="MPC58965.1"/>
    <property type="molecule type" value="Genomic_DNA"/>
</dbReference>
<gene>
    <name evidence="1" type="ORF">E2C01_052978</name>
</gene>
<reference evidence="1 2" key="1">
    <citation type="submission" date="2019-05" db="EMBL/GenBank/DDBJ databases">
        <title>Another draft genome of Portunus trituberculatus and its Hox gene families provides insights of decapod evolution.</title>
        <authorList>
            <person name="Jeong J.-H."/>
            <person name="Song I."/>
            <person name="Kim S."/>
            <person name="Choi T."/>
            <person name="Kim D."/>
            <person name="Ryu S."/>
            <person name="Kim W."/>
        </authorList>
    </citation>
    <scope>NUCLEOTIDE SEQUENCE [LARGE SCALE GENOMIC DNA]</scope>
    <source>
        <tissue evidence="1">Muscle</tissue>
    </source>
</reference>
<dbReference type="Proteomes" id="UP000324222">
    <property type="component" value="Unassembled WGS sequence"/>
</dbReference>
<name>A0A5B7GNA7_PORTR</name>